<dbReference type="Gene3D" id="3.30.70.330">
    <property type="match status" value="1"/>
</dbReference>
<sequence>MVKLFIVGIPRDMDEVELVELFSAHGTVDTVTVVTNRVTGESKGYGFITMADPAGAERAIAALDQAEIDGRTVSVRFAEERHKSGRVPDPSRLAGHRSTGQGKPENAPPPKKASYHEALTVIFVTRCRVA</sequence>
<evidence type="ECO:0000256" key="1">
    <source>
        <dbReference type="ARBA" id="ARBA00022884"/>
    </source>
</evidence>
<dbReference type="InterPro" id="IPR012677">
    <property type="entry name" value="Nucleotide-bd_a/b_plait_sf"/>
</dbReference>
<evidence type="ECO:0000259" key="3">
    <source>
        <dbReference type="PROSITE" id="PS50102"/>
    </source>
</evidence>
<dbReference type="InterPro" id="IPR000504">
    <property type="entry name" value="RRM_dom"/>
</dbReference>
<dbReference type="SMART" id="SM00360">
    <property type="entry name" value="RRM"/>
    <property type="match status" value="1"/>
</dbReference>
<evidence type="ECO:0000313" key="5">
    <source>
        <dbReference type="Proteomes" id="UP000189739"/>
    </source>
</evidence>
<organism evidence="4 5">
    <name type="scientific">Mucilaginibacter pedocola</name>
    <dbReference type="NCBI Taxonomy" id="1792845"/>
    <lineage>
        <taxon>Bacteria</taxon>
        <taxon>Pseudomonadati</taxon>
        <taxon>Bacteroidota</taxon>
        <taxon>Sphingobacteriia</taxon>
        <taxon>Sphingobacteriales</taxon>
        <taxon>Sphingobacteriaceae</taxon>
        <taxon>Mucilaginibacter</taxon>
    </lineage>
</organism>
<feature type="domain" description="RRM" evidence="3">
    <location>
        <begin position="2"/>
        <end position="80"/>
    </location>
</feature>
<dbReference type="PANTHER" id="PTHR48027">
    <property type="entry name" value="HETEROGENEOUS NUCLEAR RIBONUCLEOPROTEIN 87F-RELATED"/>
    <property type="match status" value="1"/>
</dbReference>
<dbReference type="GO" id="GO:0003723">
    <property type="term" value="F:RNA binding"/>
    <property type="evidence" value="ECO:0007669"/>
    <property type="project" value="UniProtKB-KW"/>
</dbReference>
<keyword evidence="5" id="KW-1185">Reference proteome</keyword>
<feature type="region of interest" description="Disordered" evidence="2">
    <location>
        <begin position="78"/>
        <end position="113"/>
    </location>
</feature>
<proteinExistence type="predicted"/>
<evidence type="ECO:0000256" key="2">
    <source>
        <dbReference type="SAM" id="MobiDB-lite"/>
    </source>
</evidence>
<accession>A0A1S9PCX4</accession>
<keyword evidence="1" id="KW-0694">RNA-binding</keyword>
<dbReference type="AlphaFoldDB" id="A0A1S9PCX4"/>
<gene>
    <name evidence="4" type="ORF">BC343_07115</name>
</gene>
<comment type="caution">
    <text evidence="4">The sequence shown here is derived from an EMBL/GenBank/DDBJ whole genome shotgun (WGS) entry which is preliminary data.</text>
</comment>
<dbReference type="Proteomes" id="UP000189739">
    <property type="component" value="Unassembled WGS sequence"/>
</dbReference>
<dbReference type="OrthoDB" id="797376at2"/>
<dbReference type="SUPFAM" id="SSF54928">
    <property type="entry name" value="RNA-binding domain, RBD"/>
    <property type="match status" value="1"/>
</dbReference>
<protein>
    <recommendedName>
        <fullName evidence="3">RRM domain-containing protein</fullName>
    </recommendedName>
</protein>
<dbReference type="PROSITE" id="PS50102">
    <property type="entry name" value="RRM"/>
    <property type="match status" value="1"/>
</dbReference>
<reference evidence="4 5" key="1">
    <citation type="submission" date="2016-07" db="EMBL/GenBank/DDBJ databases">
        <title>Genomic analysis of zinc-resistant bacterium Mucilaginibacter pedocola TBZ30.</title>
        <authorList>
            <person name="Huang J."/>
            <person name="Tang J."/>
        </authorList>
    </citation>
    <scope>NUCLEOTIDE SEQUENCE [LARGE SCALE GENOMIC DNA]</scope>
    <source>
        <strain evidence="4 5">TBZ30</strain>
    </source>
</reference>
<dbReference type="STRING" id="1792845.BC343_07115"/>
<dbReference type="EMBL" id="MBTF01000023">
    <property type="protein sequence ID" value="OOQ58438.1"/>
    <property type="molecule type" value="Genomic_DNA"/>
</dbReference>
<dbReference type="Pfam" id="PF00076">
    <property type="entry name" value="RRM_1"/>
    <property type="match status" value="1"/>
</dbReference>
<evidence type="ECO:0000313" key="4">
    <source>
        <dbReference type="EMBL" id="OOQ58438.1"/>
    </source>
</evidence>
<dbReference type="InterPro" id="IPR035979">
    <property type="entry name" value="RBD_domain_sf"/>
</dbReference>
<dbReference type="InterPro" id="IPR052462">
    <property type="entry name" value="SLIRP/GR-RBP-like"/>
</dbReference>
<name>A0A1S9PCX4_9SPHI</name>
<dbReference type="RefSeq" id="WP_078349135.1">
    <property type="nucleotide sequence ID" value="NZ_MBTF01000023.1"/>
</dbReference>